<dbReference type="AlphaFoldDB" id="A0A8S3WFT6"/>
<evidence type="ECO:0000259" key="2">
    <source>
        <dbReference type="Pfam" id="PF07648"/>
    </source>
</evidence>
<dbReference type="InterPro" id="IPR002350">
    <property type="entry name" value="Kazal_dom"/>
</dbReference>
<feature type="chain" id="PRO_5035872462" evidence="1">
    <location>
        <begin position="19"/>
        <end position="400"/>
    </location>
</feature>
<keyword evidence="4" id="KW-1185">Reference proteome</keyword>
<gene>
    <name evidence="3" type="ORF">PAPOLLO_LOCUS5964</name>
</gene>
<reference evidence="3" key="1">
    <citation type="submission" date="2021-04" db="EMBL/GenBank/DDBJ databases">
        <authorList>
            <person name="Tunstrom K."/>
        </authorList>
    </citation>
    <scope>NUCLEOTIDE SEQUENCE</scope>
</reference>
<feature type="domain" description="Kazal-like" evidence="2">
    <location>
        <begin position="286"/>
        <end position="327"/>
    </location>
</feature>
<protein>
    <submittedName>
        <fullName evidence="3">(apollo) hypothetical protein</fullName>
    </submittedName>
</protein>
<proteinExistence type="predicted"/>
<dbReference type="Proteomes" id="UP000691718">
    <property type="component" value="Unassembled WGS sequence"/>
</dbReference>
<evidence type="ECO:0000313" key="4">
    <source>
        <dbReference type="Proteomes" id="UP000691718"/>
    </source>
</evidence>
<comment type="caution">
    <text evidence="3">The sequence shown here is derived from an EMBL/GenBank/DDBJ whole genome shotgun (WGS) entry which is preliminary data.</text>
</comment>
<dbReference type="EMBL" id="CAJQZP010000380">
    <property type="protein sequence ID" value="CAG4958581.1"/>
    <property type="molecule type" value="Genomic_DNA"/>
</dbReference>
<dbReference type="CDD" id="cd00104">
    <property type="entry name" value="KAZAL_FS"/>
    <property type="match status" value="1"/>
</dbReference>
<dbReference type="OrthoDB" id="7339438at2759"/>
<evidence type="ECO:0000256" key="1">
    <source>
        <dbReference type="SAM" id="SignalP"/>
    </source>
</evidence>
<keyword evidence="1" id="KW-0732">Signal</keyword>
<dbReference type="Pfam" id="PF07648">
    <property type="entry name" value="Kazal_2"/>
    <property type="match status" value="1"/>
</dbReference>
<accession>A0A8S3WFT6</accession>
<name>A0A8S3WFT6_PARAO</name>
<evidence type="ECO:0000313" key="3">
    <source>
        <dbReference type="EMBL" id="CAG4958581.1"/>
    </source>
</evidence>
<sequence length="400" mass="46663">MHLHFIFLIFRYTFLIDSKKIDTQKFIFCKNLRCDDLSNVSVCGIKEEVEGFRLKLFKNECQLLRYGCNVGNDETYGIINLEYCNKAFSNEEYEKQQINNEFTGSLYEEGTEINRTENCMNINCKLTNETRNICGLKEDGAGYKVRLFNNKCELMKHNCEENKVFVETDLFICKSVFTNSSINDKANKMEPKDMVNDTIQNLVIVNTNILDYKNDINNTIETFFAATHVKDLPIREFSPNVVNEITRRRLIKIAGPVKVFEPYTIIPKNISDDYMHSPTLQSCYHKCPEKCPDTYAPVCGEPGNIAREPTLMFQNHCFMDKAQCKMRWENKSPTAMSSAYVETMFVFCLGDQLNAMHRFLPLVKTLQRMGRLKKKGRFRYRLRNLRFLNNFLSRDPKPMG</sequence>
<feature type="signal peptide" evidence="1">
    <location>
        <begin position="1"/>
        <end position="18"/>
    </location>
</feature>
<organism evidence="3 4">
    <name type="scientific">Parnassius apollo</name>
    <name type="common">Apollo butterfly</name>
    <name type="synonym">Papilio apollo</name>
    <dbReference type="NCBI Taxonomy" id="110799"/>
    <lineage>
        <taxon>Eukaryota</taxon>
        <taxon>Metazoa</taxon>
        <taxon>Ecdysozoa</taxon>
        <taxon>Arthropoda</taxon>
        <taxon>Hexapoda</taxon>
        <taxon>Insecta</taxon>
        <taxon>Pterygota</taxon>
        <taxon>Neoptera</taxon>
        <taxon>Endopterygota</taxon>
        <taxon>Lepidoptera</taxon>
        <taxon>Glossata</taxon>
        <taxon>Ditrysia</taxon>
        <taxon>Papilionoidea</taxon>
        <taxon>Papilionidae</taxon>
        <taxon>Parnassiinae</taxon>
        <taxon>Parnassini</taxon>
        <taxon>Parnassius</taxon>
        <taxon>Parnassius</taxon>
    </lineage>
</organism>